<evidence type="ECO:0000313" key="2">
    <source>
        <dbReference type="Proteomes" id="UP000006637"/>
    </source>
</evidence>
<dbReference type="HOGENOM" id="CLU_183067_0_0_11"/>
<dbReference type="RefSeq" id="WP_011565402.1">
    <property type="nucleotide sequence ID" value="NC_008148.1"/>
</dbReference>
<name>Q1AT89_RUBXD</name>
<proteinExistence type="predicted"/>
<dbReference type="KEGG" id="rxy:Rxyl_2462"/>
<evidence type="ECO:0000313" key="1">
    <source>
        <dbReference type="EMBL" id="ABG05389.1"/>
    </source>
</evidence>
<protein>
    <submittedName>
        <fullName evidence="1">Uncharacterized protein</fullName>
    </submittedName>
</protein>
<accession>Q1AT89</accession>
<dbReference type="AlphaFoldDB" id="Q1AT89"/>
<dbReference type="EMBL" id="CP000386">
    <property type="protein sequence ID" value="ABG05389.1"/>
    <property type="molecule type" value="Genomic_DNA"/>
</dbReference>
<dbReference type="OrthoDB" id="5244554at2"/>
<sequence length="82" mass="9586">MDLLMVRDRSTGRFLYTERLERRPGETPWEYVRRSVRREARIREHFAGRSVQVIVGWGVGSVEEFLRSYPEYGPGQQLAGGE</sequence>
<organism evidence="1 2">
    <name type="scientific">Rubrobacter xylanophilus (strain DSM 9941 / JCM 11954 / NBRC 16129 / PRD-1)</name>
    <dbReference type="NCBI Taxonomy" id="266117"/>
    <lineage>
        <taxon>Bacteria</taxon>
        <taxon>Bacillati</taxon>
        <taxon>Actinomycetota</taxon>
        <taxon>Rubrobacteria</taxon>
        <taxon>Rubrobacterales</taxon>
        <taxon>Rubrobacteraceae</taxon>
        <taxon>Rubrobacter</taxon>
    </lineage>
</organism>
<keyword evidence="2" id="KW-1185">Reference proteome</keyword>
<reference evidence="1 2" key="1">
    <citation type="submission" date="2006-06" db="EMBL/GenBank/DDBJ databases">
        <title>Complete sequence of Rubrobacter xylanophilus DSM 9941.</title>
        <authorList>
            <consortium name="US DOE Joint Genome Institute"/>
            <person name="Copeland A."/>
            <person name="Lucas S."/>
            <person name="Lapidus A."/>
            <person name="Barry K."/>
            <person name="Detter J.C."/>
            <person name="Glavina del Rio T."/>
            <person name="Hammon N."/>
            <person name="Israni S."/>
            <person name="Dalin E."/>
            <person name="Tice H."/>
            <person name="Pitluck S."/>
            <person name="Munk A.C."/>
            <person name="Brettin T."/>
            <person name="Bruce D."/>
            <person name="Han C."/>
            <person name="Tapia R."/>
            <person name="Gilna P."/>
            <person name="Schmutz J."/>
            <person name="Larimer F."/>
            <person name="Land M."/>
            <person name="Hauser L."/>
            <person name="Kyrpides N."/>
            <person name="Lykidis A."/>
            <person name="da Costa M.S."/>
            <person name="Rainey F.A."/>
            <person name="Empadinhas N."/>
            <person name="Jolivet E."/>
            <person name="Battista J.R."/>
            <person name="Richardson P."/>
        </authorList>
    </citation>
    <scope>NUCLEOTIDE SEQUENCE [LARGE SCALE GENOMIC DNA]</scope>
    <source>
        <strain evidence="2">DSM 9941 / NBRC 16129 / PRD-1</strain>
    </source>
</reference>
<dbReference type="STRING" id="266117.Rxyl_2462"/>
<dbReference type="Proteomes" id="UP000006637">
    <property type="component" value="Chromosome"/>
</dbReference>
<gene>
    <name evidence="1" type="ordered locus">Rxyl_2462</name>
</gene>